<accession>A0AAN8FZD6</accession>
<evidence type="ECO:0000256" key="1">
    <source>
        <dbReference type="SAM" id="MobiDB-lite"/>
    </source>
</evidence>
<name>A0AAN8FZD6_TRICO</name>
<dbReference type="Proteomes" id="UP001331761">
    <property type="component" value="Unassembled WGS sequence"/>
</dbReference>
<dbReference type="AlphaFoldDB" id="A0AAN8FZD6"/>
<dbReference type="EMBL" id="WIXE01015418">
    <property type="protein sequence ID" value="KAK5973478.1"/>
    <property type="molecule type" value="Genomic_DNA"/>
</dbReference>
<protein>
    <submittedName>
        <fullName evidence="4">Uncharacterized protein</fullName>
    </submittedName>
</protein>
<proteinExistence type="predicted"/>
<organism evidence="4 5">
    <name type="scientific">Trichostrongylus colubriformis</name>
    <name type="common">Black scour worm</name>
    <dbReference type="NCBI Taxonomy" id="6319"/>
    <lineage>
        <taxon>Eukaryota</taxon>
        <taxon>Metazoa</taxon>
        <taxon>Ecdysozoa</taxon>
        <taxon>Nematoda</taxon>
        <taxon>Chromadorea</taxon>
        <taxon>Rhabditida</taxon>
        <taxon>Rhabditina</taxon>
        <taxon>Rhabditomorpha</taxon>
        <taxon>Strongyloidea</taxon>
        <taxon>Trichostrongylidae</taxon>
        <taxon>Trichostrongylus</taxon>
    </lineage>
</organism>
<feature type="transmembrane region" description="Helical" evidence="2">
    <location>
        <begin position="262"/>
        <end position="282"/>
    </location>
</feature>
<gene>
    <name evidence="4" type="ORF">GCK32_015888</name>
</gene>
<keyword evidence="5" id="KW-1185">Reference proteome</keyword>
<sequence>MVIQASVALALLPLLYPATSLRVYEDICLRVNASEVDKYNAMCLVLFIYDRGTHCYSQHYYEPLRFQETNMVCDDYGEHHPPKRIACIDTLTPEFGKDEVDALYTDFVERVIKTSDNHTAECIKNRIGVTTPSIGARTVSDNDVATTTSYDKASVSFIGVVSDDHTRASISAGDHTEATSSTGTTAVQGTTSTPYIDTITSSAIVTETSSTHNTTTTSSIVAMTATDNSTATVTGIDGIGTPDSERERIRRQSKYILERAKLRLFVISFIMTVVLAVQFLLIKRFRELSRQFHEEKKKELIMSEVEDLYEMGNRNIKKVKQPTSNDKNANHLSFEKLRQRLSATVLGQPGKNP</sequence>
<reference evidence="4 5" key="1">
    <citation type="submission" date="2019-10" db="EMBL/GenBank/DDBJ databases">
        <title>Assembly and Annotation for the nematode Trichostrongylus colubriformis.</title>
        <authorList>
            <person name="Martin J."/>
        </authorList>
    </citation>
    <scope>NUCLEOTIDE SEQUENCE [LARGE SCALE GENOMIC DNA]</scope>
    <source>
        <strain evidence="4">G859</strain>
        <tissue evidence="4">Whole worm</tissue>
    </source>
</reference>
<comment type="caution">
    <text evidence="4">The sequence shown here is derived from an EMBL/GenBank/DDBJ whole genome shotgun (WGS) entry which is preliminary data.</text>
</comment>
<keyword evidence="3" id="KW-0732">Signal</keyword>
<keyword evidence="2" id="KW-0472">Membrane</keyword>
<evidence type="ECO:0000313" key="4">
    <source>
        <dbReference type="EMBL" id="KAK5973478.1"/>
    </source>
</evidence>
<keyword evidence="2" id="KW-0812">Transmembrane</keyword>
<evidence type="ECO:0000313" key="5">
    <source>
        <dbReference type="Proteomes" id="UP001331761"/>
    </source>
</evidence>
<feature type="signal peptide" evidence="3">
    <location>
        <begin position="1"/>
        <end position="20"/>
    </location>
</feature>
<evidence type="ECO:0000256" key="2">
    <source>
        <dbReference type="SAM" id="Phobius"/>
    </source>
</evidence>
<keyword evidence="2" id="KW-1133">Transmembrane helix</keyword>
<feature type="region of interest" description="Disordered" evidence="1">
    <location>
        <begin position="171"/>
        <end position="191"/>
    </location>
</feature>
<feature type="compositionally biased region" description="Low complexity" evidence="1">
    <location>
        <begin position="178"/>
        <end position="191"/>
    </location>
</feature>
<evidence type="ECO:0000256" key="3">
    <source>
        <dbReference type="SAM" id="SignalP"/>
    </source>
</evidence>
<feature type="chain" id="PRO_5042951351" evidence="3">
    <location>
        <begin position="21"/>
        <end position="353"/>
    </location>
</feature>